<dbReference type="SUPFAM" id="SSF56112">
    <property type="entry name" value="Protein kinase-like (PK-like)"/>
    <property type="match status" value="1"/>
</dbReference>
<proteinExistence type="predicted"/>
<dbReference type="AlphaFoldDB" id="A0A368H231"/>
<evidence type="ECO:0008006" key="3">
    <source>
        <dbReference type="Google" id="ProtNLM"/>
    </source>
</evidence>
<name>A0A368H231_ANCCA</name>
<dbReference type="InterPro" id="IPR052961">
    <property type="entry name" value="Oxido-Kinase-like_Enzymes"/>
</dbReference>
<gene>
    <name evidence="1" type="ORF">ANCCAN_04071</name>
</gene>
<dbReference type="PANTHER" id="PTHR23020">
    <property type="entry name" value="UNCHARACTERIZED NUCLEAR HORMONE RECEPTOR-RELATED"/>
    <property type="match status" value="1"/>
</dbReference>
<evidence type="ECO:0000313" key="1">
    <source>
        <dbReference type="EMBL" id="RCN49828.1"/>
    </source>
</evidence>
<dbReference type="Pfam" id="PF07914">
    <property type="entry name" value="DUF1679"/>
    <property type="match status" value="1"/>
</dbReference>
<dbReference type="PANTHER" id="PTHR23020:SF20">
    <property type="entry name" value="CHK KINASE-LIKE DOMAIN-CONTAINING PROTEIN"/>
    <property type="match status" value="1"/>
</dbReference>
<dbReference type="EMBL" id="JOJR01000029">
    <property type="protein sequence ID" value="RCN49828.1"/>
    <property type="molecule type" value="Genomic_DNA"/>
</dbReference>
<dbReference type="OrthoDB" id="5873804at2759"/>
<dbReference type="InterPro" id="IPR011009">
    <property type="entry name" value="Kinase-like_dom_sf"/>
</dbReference>
<dbReference type="Proteomes" id="UP000252519">
    <property type="component" value="Unassembled WGS sequence"/>
</dbReference>
<protein>
    <recommendedName>
        <fullName evidence="3">CHK kinase-like domain-containing protein</fullName>
    </recommendedName>
</protein>
<accession>A0A368H231</accession>
<comment type="caution">
    <text evidence="1">The sequence shown here is derived from an EMBL/GenBank/DDBJ whole genome shotgun (WGS) entry which is preliminary data.</text>
</comment>
<organism evidence="1 2">
    <name type="scientific">Ancylostoma caninum</name>
    <name type="common">Dog hookworm</name>
    <dbReference type="NCBI Taxonomy" id="29170"/>
    <lineage>
        <taxon>Eukaryota</taxon>
        <taxon>Metazoa</taxon>
        <taxon>Ecdysozoa</taxon>
        <taxon>Nematoda</taxon>
        <taxon>Chromadorea</taxon>
        <taxon>Rhabditida</taxon>
        <taxon>Rhabditina</taxon>
        <taxon>Rhabditomorpha</taxon>
        <taxon>Strongyloidea</taxon>
        <taxon>Ancylostomatidae</taxon>
        <taxon>Ancylostomatinae</taxon>
        <taxon>Ancylostoma</taxon>
    </lineage>
</organism>
<dbReference type="InterPro" id="IPR012877">
    <property type="entry name" value="Dhs-27"/>
</dbReference>
<reference evidence="1 2" key="1">
    <citation type="submission" date="2014-10" db="EMBL/GenBank/DDBJ databases">
        <title>Draft genome of the hookworm Ancylostoma caninum.</title>
        <authorList>
            <person name="Mitreva M."/>
        </authorList>
    </citation>
    <scope>NUCLEOTIDE SEQUENCE [LARGE SCALE GENOMIC DNA]</scope>
    <source>
        <strain evidence="1 2">Baltimore</strain>
    </source>
</reference>
<keyword evidence="2" id="KW-1185">Reference proteome</keyword>
<dbReference type="Gene3D" id="3.90.1200.10">
    <property type="match status" value="1"/>
</dbReference>
<evidence type="ECO:0000313" key="2">
    <source>
        <dbReference type="Proteomes" id="UP000252519"/>
    </source>
</evidence>
<sequence length="271" mass="31358">MSVWIPCSTAANNTFESSGATIENADSLEKIVHGLEIKFYRLIQDEKPKRLLVPALYAAEDYDSKQPVIVMEDYQNCFSVDLKLFFIAEQIAHLQIFSIRNKRWITVVQKNERDWLNHMKRTIPSLTRSISQKLMENMPGKLSCLKIFLENTIDKDPDWMGTIVDQYFNGEKPFVMIHGDMWSGQILWRDENTMAGIVDWQGAHRGSPDEVKHISPLCCIPCIFGVAFIPKSDIVKRNEKPDNERINTFVNRCEAFVEDVIELCGWQMKHE</sequence>